<dbReference type="Proteomes" id="UP000735302">
    <property type="component" value="Unassembled WGS sequence"/>
</dbReference>
<protein>
    <submittedName>
        <fullName evidence="1">Uncharacterized protein</fullName>
    </submittedName>
</protein>
<sequence length="80" mass="8642">MLKNRENTRKDACVIQDLISTISAPPLSPCITQPSLVFFQYLGGVGGSVASESALRSAGHFCRGFEPRHRRPGLTKGLKA</sequence>
<accession>A0AAV4AF11</accession>
<reference evidence="1 2" key="1">
    <citation type="journal article" date="2021" name="Elife">
        <title>Chloroplast acquisition without the gene transfer in kleptoplastic sea slugs, Plakobranchus ocellatus.</title>
        <authorList>
            <person name="Maeda T."/>
            <person name="Takahashi S."/>
            <person name="Yoshida T."/>
            <person name="Shimamura S."/>
            <person name="Takaki Y."/>
            <person name="Nagai Y."/>
            <person name="Toyoda A."/>
            <person name="Suzuki Y."/>
            <person name="Arimoto A."/>
            <person name="Ishii H."/>
            <person name="Satoh N."/>
            <person name="Nishiyama T."/>
            <person name="Hasebe M."/>
            <person name="Maruyama T."/>
            <person name="Minagawa J."/>
            <person name="Obokata J."/>
            <person name="Shigenobu S."/>
        </authorList>
    </citation>
    <scope>NUCLEOTIDE SEQUENCE [LARGE SCALE GENOMIC DNA]</scope>
</reference>
<evidence type="ECO:0000313" key="2">
    <source>
        <dbReference type="Proteomes" id="UP000735302"/>
    </source>
</evidence>
<keyword evidence="2" id="KW-1185">Reference proteome</keyword>
<dbReference type="EMBL" id="BLXT01003822">
    <property type="protein sequence ID" value="GFO06891.1"/>
    <property type="molecule type" value="Genomic_DNA"/>
</dbReference>
<name>A0AAV4AF11_9GAST</name>
<dbReference type="AlphaFoldDB" id="A0AAV4AF11"/>
<comment type="caution">
    <text evidence="1">The sequence shown here is derived from an EMBL/GenBank/DDBJ whole genome shotgun (WGS) entry which is preliminary data.</text>
</comment>
<proteinExistence type="predicted"/>
<evidence type="ECO:0000313" key="1">
    <source>
        <dbReference type="EMBL" id="GFO06891.1"/>
    </source>
</evidence>
<organism evidence="1 2">
    <name type="scientific">Plakobranchus ocellatus</name>
    <dbReference type="NCBI Taxonomy" id="259542"/>
    <lineage>
        <taxon>Eukaryota</taxon>
        <taxon>Metazoa</taxon>
        <taxon>Spiralia</taxon>
        <taxon>Lophotrochozoa</taxon>
        <taxon>Mollusca</taxon>
        <taxon>Gastropoda</taxon>
        <taxon>Heterobranchia</taxon>
        <taxon>Euthyneura</taxon>
        <taxon>Panpulmonata</taxon>
        <taxon>Sacoglossa</taxon>
        <taxon>Placobranchoidea</taxon>
        <taxon>Plakobranchidae</taxon>
        <taxon>Plakobranchus</taxon>
    </lineage>
</organism>
<gene>
    <name evidence="1" type="ORF">PoB_003339600</name>
</gene>